<dbReference type="EMBL" id="QKWP01000670">
    <property type="protein sequence ID" value="RIB16518.1"/>
    <property type="molecule type" value="Genomic_DNA"/>
</dbReference>
<keyword evidence="2" id="KW-0489">Methyltransferase</keyword>
<dbReference type="PANTHER" id="PTHR43591">
    <property type="entry name" value="METHYLTRANSFERASE"/>
    <property type="match status" value="1"/>
</dbReference>
<dbReference type="InterPro" id="IPR041698">
    <property type="entry name" value="Methyltransf_25"/>
</dbReference>
<dbReference type="InterPro" id="IPR029063">
    <property type="entry name" value="SAM-dependent_MTases_sf"/>
</dbReference>
<dbReference type="SUPFAM" id="SSF53335">
    <property type="entry name" value="S-adenosyl-L-methionine-dependent methyltransferases"/>
    <property type="match status" value="1"/>
</dbReference>
<dbReference type="PANTHER" id="PTHR43591:SF24">
    <property type="entry name" value="2-METHOXY-6-POLYPRENYL-1,4-BENZOQUINOL METHYLASE, MITOCHONDRIAL"/>
    <property type="match status" value="1"/>
</dbReference>
<evidence type="ECO:0000259" key="1">
    <source>
        <dbReference type="Pfam" id="PF13649"/>
    </source>
</evidence>
<dbReference type="AlphaFoldDB" id="A0A397V4H1"/>
<keyword evidence="3" id="KW-1185">Reference proteome</keyword>
<dbReference type="GO" id="GO:0008168">
    <property type="term" value="F:methyltransferase activity"/>
    <property type="evidence" value="ECO:0007669"/>
    <property type="project" value="UniProtKB-KW"/>
</dbReference>
<dbReference type="CDD" id="cd02440">
    <property type="entry name" value="AdoMet_MTases"/>
    <property type="match status" value="1"/>
</dbReference>
<accession>A0A397V4H1</accession>
<comment type="caution">
    <text evidence="2">The sequence shown here is derived from an EMBL/GenBank/DDBJ whole genome shotgun (WGS) entry which is preliminary data.</text>
</comment>
<dbReference type="GO" id="GO:0032259">
    <property type="term" value="P:methylation"/>
    <property type="evidence" value="ECO:0007669"/>
    <property type="project" value="UniProtKB-KW"/>
</dbReference>
<reference evidence="2 3" key="1">
    <citation type="submission" date="2018-06" db="EMBL/GenBank/DDBJ databases">
        <title>Comparative genomics reveals the genomic features of Rhizophagus irregularis, R. cerebriforme, R. diaphanum and Gigaspora rosea, and their symbiotic lifestyle signature.</title>
        <authorList>
            <person name="Morin E."/>
            <person name="San Clemente H."/>
            <person name="Chen E.C.H."/>
            <person name="De La Providencia I."/>
            <person name="Hainaut M."/>
            <person name="Kuo A."/>
            <person name="Kohler A."/>
            <person name="Murat C."/>
            <person name="Tang N."/>
            <person name="Roy S."/>
            <person name="Loubradou J."/>
            <person name="Henrissat B."/>
            <person name="Grigoriev I.V."/>
            <person name="Corradi N."/>
            <person name="Roux C."/>
            <person name="Martin F.M."/>
        </authorList>
    </citation>
    <scope>NUCLEOTIDE SEQUENCE [LARGE SCALE GENOMIC DNA]</scope>
    <source>
        <strain evidence="2 3">DAOM 194757</strain>
    </source>
</reference>
<gene>
    <name evidence="2" type="ORF">C2G38_2143059</name>
</gene>
<name>A0A397V4H1_9GLOM</name>
<feature type="domain" description="Methyltransferase" evidence="1">
    <location>
        <begin position="100"/>
        <end position="192"/>
    </location>
</feature>
<dbReference type="Gene3D" id="3.40.50.150">
    <property type="entry name" value="Vaccinia Virus protein VP39"/>
    <property type="match status" value="1"/>
</dbReference>
<evidence type="ECO:0000313" key="2">
    <source>
        <dbReference type="EMBL" id="RIB16518.1"/>
    </source>
</evidence>
<dbReference type="OrthoDB" id="2013972at2759"/>
<dbReference type="STRING" id="44941.A0A397V4H1"/>
<keyword evidence="2" id="KW-0808">Transferase</keyword>
<dbReference type="Proteomes" id="UP000266673">
    <property type="component" value="Unassembled WGS sequence"/>
</dbReference>
<sequence>MGLNFSKFRTSVKSNYLKIKRSSSSINLTNPSLIKKNVRDEFKFIDGRRYHNVENIHYFFPNDDLEIDRLQLQHYMMRFIWRSNFSSPVRDLLDEGGARVLDVGCGPATWILEMASEFPKSEFIGVDVVPVMPLTIKPQNVNFEQANLLDGLPFPDNHFDFTYIRFLNCAFPFNLWTTHVIPELIRVTKPGGYIEIMEWDTEIYYQGPITGQLMDALVKEIRYHNIDDKIPEKMTSFLQDSRKLKNITNDSRDSPIGKHGGKVGTLALDNSISAFKLCETKFSEELGLTLEEYNALFEFYKKEVDDYKSQIRTHRFWAEKI</sequence>
<protein>
    <submittedName>
        <fullName evidence="2">S-adenosyl-L-methionine-dependent methyltransferase</fullName>
    </submittedName>
</protein>
<proteinExistence type="predicted"/>
<evidence type="ECO:0000313" key="3">
    <source>
        <dbReference type="Proteomes" id="UP000266673"/>
    </source>
</evidence>
<organism evidence="2 3">
    <name type="scientific">Gigaspora rosea</name>
    <dbReference type="NCBI Taxonomy" id="44941"/>
    <lineage>
        <taxon>Eukaryota</taxon>
        <taxon>Fungi</taxon>
        <taxon>Fungi incertae sedis</taxon>
        <taxon>Mucoromycota</taxon>
        <taxon>Glomeromycotina</taxon>
        <taxon>Glomeromycetes</taxon>
        <taxon>Diversisporales</taxon>
        <taxon>Gigasporaceae</taxon>
        <taxon>Gigaspora</taxon>
    </lineage>
</organism>
<dbReference type="Pfam" id="PF13649">
    <property type="entry name" value="Methyltransf_25"/>
    <property type="match status" value="1"/>
</dbReference>